<keyword evidence="3" id="KW-0862">Zinc</keyword>
<evidence type="ECO:0000256" key="3">
    <source>
        <dbReference type="PROSITE-ProRule" id="PRU00047"/>
    </source>
</evidence>
<dbReference type="SUPFAM" id="SSF57756">
    <property type="entry name" value="Retrovirus zinc finger-like domains"/>
    <property type="match status" value="1"/>
</dbReference>
<feature type="compositionally biased region" description="Basic and acidic residues" evidence="4">
    <location>
        <begin position="96"/>
        <end position="107"/>
    </location>
</feature>
<dbReference type="Pfam" id="PF14223">
    <property type="entry name" value="Retrotran_gag_2"/>
    <property type="match status" value="1"/>
</dbReference>
<dbReference type="GO" id="GO:0016787">
    <property type="term" value="F:hydrolase activity"/>
    <property type="evidence" value="ECO:0007669"/>
    <property type="project" value="UniProtKB-KW"/>
</dbReference>
<evidence type="ECO:0000256" key="1">
    <source>
        <dbReference type="ARBA" id="ARBA00022723"/>
    </source>
</evidence>
<feature type="domain" description="CCHC-type" evidence="5">
    <location>
        <begin position="23"/>
        <end position="37"/>
    </location>
</feature>
<feature type="region of interest" description="Disordered" evidence="4">
    <location>
        <begin position="632"/>
        <end position="651"/>
    </location>
</feature>
<dbReference type="GO" id="GO:0015074">
    <property type="term" value="P:DNA integration"/>
    <property type="evidence" value="ECO:0007669"/>
    <property type="project" value="InterPro"/>
</dbReference>
<dbReference type="Gene3D" id="3.30.420.10">
    <property type="entry name" value="Ribonuclease H-like superfamily/Ribonuclease H"/>
    <property type="match status" value="1"/>
</dbReference>
<sequence length="830" mass="94546">MRLRSAEGSLMVSFTYERLPNFCYKCGVLGHILRDCPMALEEEQLSEGMELPYGAWLQESRAINFQRGNHYTQGGRGPWGQPTGRRGSNIFSFGQRTEDGRGSETWRRNHHPTGPVMVNDVRVADDGVRVEARSQRWKTTHENLGGGANLWERREQCENVGDQTSAGQQLAAKDKNVSTPDLDQVIQPTELGPTRDLPSSRNPTFFAASLQPLGYGLNKSLTHKQPTFHENSAQNQILSLLVPSLIATDSNFVQAAIPRFDGHYDHWSMLMENFLRSKEYWQIVESGIREPAEGTTLTEIQKTGLETKRLKDLKAKNYLFQSIDRPVLETILCKKTSKDIWDSMKKKYQGSARVKRAQLQALRRDFETLAMKDVDEVEVEAEAGEIAKAEAEASMANINSINEKKKEENGAKQEKSKAFLAFKSFKARVENESERSIKVLRTDRGGEYCSKEFETYCDNHGIRRELTTAYTPQQNGVAERKNRTIFNMVRSLLARGRVPKTFWPEAVNWSIHVLNRSPTFSVQDMTPEEAWNGRKPVVNYFKIFGCIAYAHIPDEKRKKLDEKAEKCVFLGVSETSKAYKLLNPLTKKIVISRDVIFDEENTWDWDGQRPCSIIVDSEAEIHQPIDNVTTQLNTSPVTPGSPIAATEPKRTRRRPAWMSDYEITGINQIEDPSHKTIGVKWVYKTKLKGNGEVDKYKARLVAKGYKQEYGIDYTEVFLQWQDMTQSDSDYAGDQDDRRSTSGYVFMLGTGAISWSSKKQRIVTLSSTEAEFIAATTCACQAIWLRRILEELNFKQSGATTVFCDNNSAIKLSRNRCYMERSKHIDVKFYF</sequence>
<dbReference type="CDD" id="cd09272">
    <property type="entry name" value="RNase_HI_RT_Ty1"/>
    <property type="match status" value="1"/>
</dbReference>
<dbReference type="InterPro" id="IPR025836">
    <property type="entry name" value="Zn_knuckle_CX2CX4HX4C"/>
</dbReference>
<dbReference type="Pfam" id="PF25597">
    <property type="entry name" value="SH3_retrovirus"/>
    <property type="match status" value="1"/>
</dbReference>
<organism evidence="7">
    <name type="scientific">Sesamum radiatum</name>
    <name type="common">Black benniseed</name>
    <dbReference type="NCBI Taxonomy" id="300843"/>
    <lineage>
        <taxon>Eukaryota</taxon>
        <taxon>Viridiplantae</taxon>
        <taxon>Streptophyta</taxon>
        <taxon>Embryophyta</taxon>
        <taxon>Tracheophyta</taxon>
        <taxon>Spermatophyta</taxon>
        <taxon>Magnoliopsida</taxon>
        <taxon>eudicotyledons</taxon>
        <taxon>Gunneridae</taxon>
        <taxon>Pentapetalae</taxon>
        <taxon>asterids</taxon>
        <taxon>lamiids</taxon>
        <taxon>Lamiales</taxon>
        <taxon>Pedaliaceae</taxon>
        <taxon>Sesamum</taxon>
    </lineage>
</organism>
<accession>A0AAW2PMI7</accession>
<evidence type="ECO:0000259" key="6">
    <source>
        <dbReference type="PROSITE" id="PS50994"/>
    </source>
</evidence>
<dbReference type="InterPro" id="IPR012337">
    <property type="entry name" value="RNaseH-like_sf"/>
</dbReference>
<dbReference type="PROSITE" id="PS50994">
    <property type="entry name" value="INTEGRASE"/>
    <property type="match status" value="1"/>
</dbReference>
<gene>
    <name evidence="7" type="ORF">Sradi_4084900</name>
</gene>
<dbReference type="Pfam" id="PF14392">
    <property type="entry name" value="zf-CCHC_4"/>
    <property type="match status" value="1"/>
</dbReference>
<dbReference type="PANTHER" id="PTHR42648:SF18">
    <property type="entry name" value="RETROTRANSPOSON, UNCLASSIFIED-LIKE PROTEIN"/>
    <property type="match status" value="1"/>
</dbReference>
<name>A0AAW2PMI7_SESRA</name>
<feature type="region of interest" description="Disordered" evidence="4">
    <location>
        <begin position="158"/>
        <end position="179"/>
    </location>
</feature>
<dbReference type="SMART" id="SM00343">
    <property type="entry name" value="ZnF_C2HC"/>
    <property type="match status" value="1"/>
</dbReference>
<comment type="caution">
    <text evidence="7">The sequence shown here is derived from an EMBL/GenBank/DDBJ whole genome shotgun (WGS) entry which is preliminary data.</text>
</comment>
<keyword evidence="2" id="KW-0378">Hydrolase</keyword>
<reference evidence="7" key="1">
    <citation type="submission" date="2020-06" db="EMBL/GenBank/DDBJ databases">
        <authorList>
            <person name="Li T."/>
            <person name="Hu X."/>
            <person name="Zhang T."/>
            <person name="Song X."/>
            <person name="Zhang H."/>
            <person name="Dai N."/>
            <person name="Sheng W."/>
            <person name="Hou X."/>
            <person name="Wei L."/>
        </authorList>
    </citation>
    <scope>NUCLEOTIDE SEQUENCE</scope>
    <source>
        <strain evidence="7">G02</strain>
        <tissue evidence="7">Leaf</tissue>
    </source>
</reference>
<dbReference type="SUPFAM" id="SSF53098">
    <property type="entry name" value="Ribonuclease H-like"/>
    <property type="match status" value="1"/>
</dbReference>
<proteinExistence type="predicted"/>
<evidence type="ECO:0000259" key="5">
    <source>
        <dbReference type="PROSITE" id="PS50158"/>
    </source>
</evidence>
<dbReference type="InterPro" id="IPR001878">
    <property type="entry name" value="Znf_CCHC"/>
</dbReference>
<protein>
    <submittedName>
        <fullName evidence="7">Retrovirus-related Pol polyprotein from transposon TNT 1-94</fullName>
    </submittedName>
</protein>
<dbReference type="InterPro" id="IPR036397">
    <property type="entry name" value="RNaseH_sf"/>
</dbReference>
<dbReference type="InterPro" id="IPR013103">
    <property type="entry name" value="RVT_2"/>
</dbReference>
<dbReference type="EMBL" id="JACGWJ010000017">
    <property type="protein sequence ID" value="KAL0356380.1"/>
    <property type="molecule type" value="Genomic_DNA"/>
</dbReference>
<reference evidence="7" key="2">
    <citation type="journal article" date="2024" name="Plant">
        <title>Genomic evolution and insights into agronomic trait innovations of Sesamum species.</title>
        <authorList>
            <person name="Miao H."/>
            <person name="Wang L."/>
            <person name="Qu L."/>
            <person name="Liu H."/>
            <person name="Sun Y."/>
            <person name="Le M."/>
            <person name="Wang Q."/>
            <person name="Wei S."/>
            <person name="Zheng Y."/>
            <person name="Lin W."/>
            <person name="Duan Y."/>
            <person name="Cao H."/>
            <person name="Xiong S."/>
            <person name="Wang X."/>
            <person name="Wei L."/>
            <person name="Li C."/>
            <person name="Ma Q."/>
            <person name="Ju M."/>
            <person name="Zhao R."/>
            <person name="Li G."/>
            <person name="Mu C."/>
            <person name="Tian Q."/>
            <person name="Mei H."/>
            <person name="Zhang T."/>
            <person name="Gao T."/>
            <person name="Zhang H."/>
        </authorList>
    </citation>
    <scope>NUCLEOTIDE SEQUENCE</scope>
    <source>
        <strain evidence="7">G02</strain>
    </source>
</reference>
<feature type="domain" description="Integrase catalytic" evidence="6">
    <location>
        <begin position="438"/>
        <end position="535"/>
    </location>
</feature>
<feature type="region of interest" description="Disordered" evidence="4">
    <location>
        <begin position="92"/>
        <end position="118"/>
    </location>
</feature>
<evidence type="ECO:0000256" key="2">
    <source>
        <dbReference type="ARBA" id="ARBA00022801"/>
    </source>
</evidence>
<dbReference type="AlphaFoldDB" id="A0AAW2PMI7"/>
<dbReference type="Pfam" id="PF07727">
    <property type="entry name" value="RVT_2"/>
    <property type="match status" value="1"/>
</dbReference>
<dbReference type="GO" id="GO:0003676">
    <property type="term" value="F:nucleic acid binding"/>
    <property type="evidence" value="ECO:0007669"/>
    <property type="project" value="InterPro"/>
</dbReference>
<keyword evidence="3" id="KW-0863">Zinc-finger</keyword>
<evidence type="ECO:0000313" key="7">
    <source>
        <dbReference type="EMBL" id="KAL0356380.1"/>
    </source>
</evidence>
<dbReference type="InterPro" id="IPR036875">
    <property type="entry name" value="Znf_CCHC_sf"/>
</dbReference>
<dbReference type="PROSITE" id="PS50158">
    <property type="entry name" value="ZF_CCHC"/>
    <property type="match status" value="1"/>
</dbReference>
<keyword evidence="1" id="KW-0479">Metal-binding</keyword>
<dbReference type="PANTHER" id="PTHR42648">
    <property type="entry name" value="TRANSPOSASE, PUTATIVE-RELATED"/>
    <property type="match status" value="1"/>
</dbReference>
<evidence type="ECO:0000256" key="4">
    <source>
        <dbReference type="SAM" id="MobiDB-lite"/>
    </source>
</evidence>
<dbReference type="InterPro" id="IPR039537">
    <property type="entry name" value="Retrotran_Ty1/copia-like"/>
</dbReference>
<dbReference type="InterPro" id="IPR001584">
    <property type="entry name" value="Integrase_cat-core"/>
</dbReference>
<dbReference type="InterPro" id="IPR057670">
    <property type="entry name" value="SH3_retrovirus"/>
</dbReference>
<dbReference type="GO" id="GO:0008270">
    <property type="term" value="F:zinc ion binding"/>
    <property type="evidence" value="ECO:0007669"/>
    <property type="project" value="UniProtKB-KW"/>
</dbReference>